<dbReference type="PANTHER" id="PTHR30447:SF0">
    <property type="entry name" value="FRUCTOSE-1,6-BISPHOSPHATASE 1 CLASS 2-RELATED"/>
    <property type="match status" value="1"/>
</dbReference>
<keyword evidence="5" id="KW-0464">Manganese</keyword>
<dbReference type="Gene3D" id="3.40.190.90">
    <property type="match status" value="1"/>
</dbReference>
<dbReference type="InterPro" id="IPR004464">
    <property type="entry name" value="FBPase_class-2/SBPase"/>
</dbReference>
<evidence type="ECO:0000256" key="7">
    <source>
        <dbReference type="PIRNR" id="PIRNR004532"/>
    </source>
</evidence>
<dbReference type="PIRSF" id="PIRSF004532">
    <property type="entry name" value="GlpX"/>
    <property type="match status" value="1"/>
</dbReference>
<dbReference type="Pfam" id="PF03320">
    <property type="entry name" value="FBPase_glpX"/>
    <property type="match status" value="1"/>
</dbReference>
<keyword evidence="6 7" id="KW-0119">Carbohydrate metabolism</keyword>
<dbReference type="Proteomes" id="UP001181622">
    <property type="component" value="Unassembled WGS sequence"/>
</dbReference>
<dbReference type="SUPFAM" id="SSF56655">
    <property type="entry name" value="Carbohydrate phosphatase"/>
    <property type="match status" value="1"/>
</dbReference>
<evidence type="ECO:0000256" key="2">
    <source>
        <dbReference type="ARBA" id="ARBA00008989"/>
    </source>
</evidence>
<proteinExistence type="inferred from homology"/>
<evidence type="ECO:0000256" key="6">
    <source>
        <dbReference type="ARBA" id="ARBA00023277"/>
    </source>
</evidence>
<dbReference type="Gene3D" id="3.30.540.10">
    <property type="entry name" value="Fructose-1,6-Bisphosphatase, subunit A, domain 1"/>
    <property type="match status" value="1"/>
</dbReference>
<gene>
    <name evidence="8" type="primary">glpX</name>
    <name evidence="8" type="ORF">IHQ68_08310</name>
</gene>
<protein>
    <recommendedName>
        <fullName evidence="7">Fructose-1,6-bisphosphatase</fullName>
    </recommendedName>
</protein>
<dbReference type="CDD" id="cd01516">
    <property type="entry name" value="FBPase_glpX"/>
    <property type="match status" value="1"/>
</dbReference>
<dbReference type="GO" id="GO:0042132">
    <property type="term" value="F:fructose 1,6-bisphosphate 1-phosphatase activity"/>
    <property type="evidence" value="ECO:0007669"/>
    <property type="project" value="UniProtKB-EC"/>
</dbReference>
<evidence type="ECO:0000256" key="3">
    <source>
        <dbReference type="ARBA" id="ARBA00022723"/>
    </source>
</evidence>
<keyword evidence="9" id="KW-1185">Reference proteome</keyword>
<keyword evidence="3" id="KW-0479">Metal-binding</keyword>
<dbReference type="PANTHER" id="PTHR30447">
    <property type="entry name" value="FRUCTOSE-1,6-BISPHOSPHATASE CLASS 2"/>
    <property type="match status" value="1"/>
</dbReference>
<comment type="caution">
    <text evidence="8">The sequence shown here is derived from an EMBL/GenBank/DDBJ whole genome shotgun (WGS) entry which is preliminary data.</text>
</comment>
<dbReference type="EMBL" id="JADBEO010000014">
    <property type="protein sequence ID" value="MDR4306619.1"/>
    <property type="molecule type" value="Genomic_DNA"/>
</dbReference>
<dbReference type="NCBIfam" id="TIGR00330">
    <property type="entry name" value="glpX"/>
    <property type="match status" value="1"/>
</dbReference>
<reference evidence="8" key="1">
    <citation type="submission" date="2020-10" db="EMBL/GenBank/DDBJ databases">
        <authorList>
            <person name="Abbas A."/>
            <person name="Razzaq R."/>
            <person name="Waqas M."/>
            <person name="Abbas N."/>
            <person name="Nielsen T.K."/>
            <person name="Hansen L.H."/>
            <person name="Hussain S."/>
            <person name="Shahid M."/>
        </authorList>
    </citation>
    <scope>NUCLEOTIDE SEQUENCE</scope>
    <source>
        <strain evidence="8">S14</strain>
    </source>
</reference>
<comment type="similarity">
    <text evidence="2 7">Belongs to the FBPase class 2 family.</text>
</comment>
<comment type="catalytic activity">
    <reaction evidence="1">
        <text>beta-D-fructose 1,6-bisphosphate + H2O = beta-D-fructose 6-phosphate + phosphate</text>
        <dbReference type="Rhea" id="RHEA:11064"/>
        <dbReference type="ChEBI" id="CHEBI:15377"/>
        <dbReference type="ChEBI" id="CHEBI:32966"/>
        <dbReference type="ChEBI" id="CHEBI:43474"/>
        <dbReference type="ChEBI" id="CHEBI:57634"/>
        <dbReference type="EC" id="3.1.3.11"/>
    </reaction>
</comment>
<evidence type="ECO:0000256" key="1">
    <source>
        <dbReference type="ARBA" id="ARBA00001273"/>
    </source>
</evidence>
<accession>A0ABU1DF33</accession>
<evidence type="ECO:0000256" key="5">
    <source>
        <dbReference type="ARBA" id="ARBA00023211"/>
    </source>
</evidence>
<organism evidence="8 9">
    <name type="scientific">Chelatococcus sambhunathii</name>
    <dbReference type="NCBI Taxonomy" id="363953"/>
    <lineage>
        <taxon>Bacteria</taxon>
        <taxon>Pseudomonadati</taxon>
        <taxon>Pseudomonadota</taxon>
        <taxon>Alphaproteobacteria</taxon>
        <taxon>Hyphomicrobiales</taxon>
        <taxon>Chelatococcaceae</taxon>
        <taxon>Chelatococcus</taxon>
    </lineage>
</organism>
<evidence type="ECO:0000313" key="9">
    <source>
        <dbReference type="Proteomes" id="UP001181622"/>
    </source>
</evidence>
<keyword evidence="4 8" id="KW-0378">Hydrolase</keyword>
<evidence type="ECO:0000256" key="4">
    <source>
        <dbReference type="ARBA" id="ARBA00022801"/>
    </source>
</evidence>
<dbReference type="RefSeq" id="WP_309390666.1">
    <property type="nucleotide sequence ID" value="NZ_JADBEO010000014.1"/>
</dbReference>
<sequence>MAKGAAAKAAPKRNVIPISRGRAITTGEIIDRSLAIEIVRVTERAAVAAARFRGRGDERAADQAAVDAMRRELNRLAIHGEVVIGEGARDTGAPLCVGEQVGDLTGPRLDIAVDPLEGVTLCAKAQANAISVIAIAEQGTLLKAPDVYMNKIAIGPDYAADTVDLDAAPEDNIRRLAAAKGVSVDAIVACILDRPRHARLIEAVRATGASIRLISDGDISAVMDVAKPETTGVDIYLGSGGAPEGVLAAAALKCIGGHMQARLMLDTPDARREAAALGLRDFERVYGVNDMAGGDVLFAATGVTDGGLLSGVKFGARSIVTETIVMRSSTLTNRRILAEHRSTGKFHLD</sequence>
<evidence type="ECO:0000313" key="8">
    <source>
        <dbReference type="EMBL" id="MDR4306619.1"/>
    </source>
</evidence>
<name>A0ABU1DF33_9HYPH</name>